<dbReference type="EMBL" id="MU004239">
    <property type="protein sequence ID" value="KAF2665964.1"/>
    <property type="molecule type" value="Genomic_DNA"/>
</dbReference>
<feature type="compositionally biased region" description="Low complexity" evidence="1">
    <location>
        <begin position="134"/>
        <end position="164"/>
    </location>
</feature>
<evidence type="ECO:0000313" key="3">
    <source>
        <dbReference type="Proteomes" id="UP000799302"/>
    </source>
</evidence>
<evidence type="ECO:0000256" key="1">
    <source>
        <dbReference type="SAM" id="MobiDB-lite"/>
    </source>
</evidence>
<evidence type="ECO:0000313" key="2">
    <source>
        <dbReference type="EMBL" id="KAF2665964.1"/>
    </source>
</evidence>
<gene>
    <name evidence="2" type="ORF">BT63DRAFT_458328</name>
</gene>
<feature type="region of interest" description="Disordered" evidence="1">
    <location>
        <begin position="121"/>
        <end position="185"/>
    </location>
</feature>
<dbReference type="Proteomes" id="UP000799302">
    <property type="component" value="Unassembled WGS sequence"/>
</dbReference>
<feature type="compositionally biased region" description="Low complexity" evidence="1">
    <location>
        <begin position="310"/>
        <end position="326"/>
    </location>
</feature>
<organism evidence="2 3">
    <name type="scientific">Microthyrium microscopicum</name>
    <dbReference type="NCBI Taxonomy" id="703497"/>
    <lineage>
        <taxon>Eukaryota</taxon>
        <taxon>Fungi</taxon>
        <taxon>Dikarya</taxon>
        <taxon>Ascomycota</taxon>
        <taxon>Pezizomycotina</taxon>
        <taxon>Dothideomycetes</taxon>
        <taxon>Dothideomycetes incertae sedis</taxon>
        <taxon>Microthyriales</taxon>
        <taxon>Microthyriaceae</taxon>
        <taxon>Microthyrium</taxon>
    </lineage>
</organism>
<dbReference type="AlphaFoldDB" id="A0A6A6U4T5"/>
<keyword evidence="3" id="KW-1185">Reference proteome</keyword>
<sequence>MNSIKFSSDELAEWAVLRANMQRAARRQRVQVIRPATPLILSSEDVVDTPYTPLPNYTEWDAQNRGPVRPQTPSPTPPPRHGLVRRLTNIFRRRRATTPDEEQGSHLDANQALVWARHATRPVTAPEQARESSSDSSDSGSTSSPSGSEYSDDSSVVSDSVFSGFDGTWADPDDSPMTPELPRGCTNNKPFLTEAEFAEYFTEDFVIELCDLYFPTDVTEDVVSEADADEDRDYDQYDGLVRLFTVSALPRIVTALPMVLPFVWRTPVIPSCPVSAGTEWLTMPKIGDYLSAANDDRDMRTFFNSASSASFSDVSMSPMSPEISRSQPPPQKSPPQTTLPRRWSAPAALQTTPTSPRPRLISFAPLPPAPDHNPLARRLPSAYSAQQQRRAKRAIRTAAAGDAIRADWDRQLAQNRARKVERMRRREWPLWKRVVCCTALR</sequence>
<protein>
    <submittedName>
        <fullName evidence="2">Uncharacterized protein</fullName>
    </submittedName>
</protein>
<proteinExistence type="predicted"/>
<feature type="region of interest" description="Disordered" evidence="1">
    <location>
        <begin position="310"/>
        <end position="359"/>
    </location>
</feature>
<feature type="compositionally biased region" description="Pro residues" evidence="1">
    <location>
        <begin position="70"/>
        <end position="80"/>
    </location>
</feature>
<feature type="region of interest" description="Disordered" evidence="1">
    <location>
        <begin position="52"/>
        <end position="86"/>
    </location>
</feature>
<name>A0A6A6U4T5_9PEZI</name>
<reference evidence="2" key="1">
    <citation type="journal article" date="2020" name="Stud. Mycol.">
        <title>101 Dothideomycetes genomes: a test case for predicting lifestyles and emergence of pathogens.</title>
        <authorList>
            <person name="Haridas S."/>
            <person name="Albert R."/>
            <person name="Binder M."/>
            <person name="Bloem J."/>
            <person name="Labutti K."/>
            <person name="Salamov A."/>
            <person name="Andreopoulos B."/>
            <person name="Baker S."/>
            <person name="Barry K."/>
            <person name="Bills G."/>
            <person name="Bluhm B."/>
            <person name="Cannon C."/>
            <person name="Castanera R."/>
            <person name="Culley D."/>
            <person name="Daum C."/>
            <person name="Ezra D."/>
            <person name="Gonzalez J."/>
            <person name="Henrissat B."/>
            <person name="Kuo A."/>
            <person name="Liang C."/>
            <person name="Lipzen A."/>
            <person name="Lutzoni F."/>
            <person name="Magnuson J."/>
            <person name="Mondo S."/>
            <person name="Nolan M."/>
            <person name="Ohm R."/>
            <person name="Pangilinan J."/>
            <person name="Park H.-J."/>
            <person name="Ramirez L."/>
            <person name="Alfaro M."/>
            <person name="Sun H."/>
            <person name="Tritt A."/>
            <person name="Yoshinaga Y."/>
            <person name="Zwiers L.-H."/>
            <person name="Turgeon B."/>
            <person name="Goodwin S."/>
            <person name="Spatafora J."/>
            <person name="Crous P."/>
            <person name="Grigoriev I."/>
        </authorList>
    </citation>
    <scope>NUCLEOTIDE SEQUENCE</scope>
    <source>
        <strain evidence="2">CBS 115976</strain>
    </source>
</reference>
<accession>A0A6A6U4T5</accession>